<proteinExistence type="inferred from homology"/>
<keyword evidence="2" id="KW-0175">Coiled coil</keyword>
<dbReference type="GO" id="GO:0031201">
    <property type="term" value="C:SNARE complex"/>
    <property type="evidence" value="ECO:0007669"/>
    <property type="project" value="TreeGrafter"/>
</dbReference>
<evidence type="ECO:0000313" key="6">
    <source>
        <dbReference type="Proteomes" id="UP000240830"/>
    </source>
</evidence>
<dbReference type="GO" id="GO:0005886">
    <property type="term" value="C:plasma membrane"/>
    <property type="evidence" value="ECO:0007669"/>
    <property type="project" value="TreeGrafter"/>
</dbReference>
<dbReference type="STRING" id="1246581.A0A2H9TPH8"/>
<dbReference type="OrthoDB" id="18679at2759"/>
<dbReference type="GO" id="GO:0019905">
    <property type="term" value="F:syntaxin binding"/>
    <property type="evidence" value="ECO:0007669"/>
    <property type="project" value="TreeGrafter"/>
</dbReference>
<feature type="coiled-coil region" evidence="2">
    <location>
        <begin position="68"/>
        <end position="95"/>
    </location>
</feature>
<name>A0A2H9TPH8_9FUNG</name>
<dbReference type="PANTHER" id="PTHR19305:SF9">
    <property type="entry name" value="SYNAPTOSOMAL-ASSOCIATED PROTEIN 29"/>
    <property type="match status" value="1"/>
</dbReference>
<accession>A0A2H9TPH8</accession>
<feature type="region of interest" description="Disordered" evidence="3">
    <location>
        <begin position="120"/>
        <end position="173"/>
    </location>
</feature>
<dbReference type="InterPro" id="IPR000727">
    <property type="entry name" value="T_SNARE_dom"/>
</dbReference>
<dbReference type="EMBL" id="MTSL01000050">
    <property type="protein sequence ID" value="PJF19626.1"/>
    <property type="molecule type" value="Genomic_DNA"/>
</dbReference>
<dbReference type="AlphaFoldDB" id="A0A2H9TPH8"/>
<dbReference type="Pfam" id="PF17002">
    <property type="entry name" value="DUF5089"/>
    <property type="match status" value="1"/>
</dbReference>
<keyword evidence="6" id="KW-1185">Reference proteome</keyword>
<dbReference type="GO" id="GO:0006906">
    <property type="term" value="P:vesicle fusion"/>
    <property type="evidence" value="ECO:0007669"/>
    <property type="project" value="TreeGrafter"/>
</dbReference>
<feature type="domain" description="T-SNARE coiled-coil homology" evidence="4">
    <location>
        <begin position="171"/>
        <end position="233"/>
    </location>
</feature>
<dbReference type="GO" id="GO:0005484">
    <property type="term" value="F:SNAP receptor activity"/>
    <property type="evidence" value="ECO:0007669"/>
    <property type="project" value="TreeGrafter"/>
</dbReference>
<evidence type="ECO:0000256" key="2">
    <source>
        <dbReference type="SAM" id="Coils"/>
    </source>
</evidence>
<comment type="caution">
    <text evidence="5">The sequence shown here is derived from an EMBL/GenBank/DDBJ whole genome shotgun (WGS) entry which is preliminary data.</text>
</comment>
<dbReference type="PANTHER" id="PTHR19305">
    <property type="entry name" value="SYNAPTOSOMAL ASSOCIATED PROTEIN"/>
    <property type="match status" value="1"/>
</dbReference>
<evidence type="ECO:0000256" key="1">
    <source>
        <dbReference type="ARBA" id="ARBA00009480"/>
    </source>
</evidence>
<sequence>MDDDDFSADALAKNRAAKAAEQRRAQEAAMQEDPELRAILMESKAVQKDTLISTQNSVRTIKETIVVADKTSATLNAQGEQLDRIENKAETADANATDSYASARELHKYKGFIPLSLKNTFTGGKKREEDSKLKSMNKKLDREEGRLDREAETNRPNLAGTPKTAGDSGGDETERQINENLDEISAGLDHLQAQATSMNQELSRQNVSIKRVEATTEHTDYTINSANRKIQEFM</sequence>
<gene>
    <name evidence="5" type="ORF">PSACC_00578</name>
</gene>
<organism evidence="5 6">
    <name type="scientific">Paramicrosporidium saccamoebae</name>
    <dbReference type="NCBI Taxonomy" id="1246581"/>
    <lineage>
        <taxon>Eukaryota</taxon>
        <taxon>Fungi</taxon>
        <taxon>Fungi incertae sedis</taxon>
        <taxon>Cryptomycota</taxon>
        <taxon>Cryptomycota incertae sedis</taxon>
        <taxon>Paramicrosporidium</taxon>
    </lineage>
</organism>
<feature type="domain" description="T-SNARE coiled-coil homology" evidence="4">
    <location>
        <begin position="44"/>
        <end position="106"/>
    </location>
</feature>
<feature type="compositionally biased region" description="Basic and acidic residues" evidence="3">
    <location>
        <begin position="125"/>
        <end position="153"/>
    </location>
</feature>
<dbReference type="InterPro" id="IPR031547">
    <property type="entry name" value="DUF5089"/>
</dbReference>
<dbReference type="GO" id="GO:0006887">
    <property type="term" value="P:exocytosis"/>
    <property type="evidence" value="ECO:0007669"/>
    <property type="project" value="TreeGrafter"/>
</dbReference>
<dbReference type="Proteomes" id="UP000240830">
    <property type="component" value="Unassembled WGS sequence"/>
</dbReference>
<dbReference type="SMART" id="SM00397">
    <property type="entry name" value="t_SNARE"/>
    <property type="match status" value="2"/>
</dbReference>
<evidence type="ECO:0000259" key="4">
    <source>
        <dbReference type="PROSITE" id="PS50192"/>
    </source>
</evidence>
<evidence type="ECO:0000256" key="3">
    <source>
        <dbReference type="SAM" id="MobiDB-lite"/>
    </source>
</evidence>
<protein>
    <recommendedName>
        <fullName evidence="4">t-SNARE coiled-coil homology domain-containing protein</fullName>
    </recommendedName>
</protein>
<dbReference type="PROSITE" id="PS50192">
    <property type="entry name" value="T_SNARE"/>
    <property type="match status" value="2"/>
</dbReference>
<evidence type="ECO:0000313" key="5">
    <source>
        <dbReference type="EMBL" id="PJF19626.1"/>
    </source>
</evidence>
<comment type="similarity">
    <text evidence="1">Belongs to the SNAP-25 family.</text>
</comment>
<reference evidence="5 6" key="1">
    <citation type="submission" date="2016-10" db="EMBL/GenBank/DDBJ databases">
        <title>The genome of Paramicrosporidium saccamoebae is the missing link in understanding Cryptomycota and Microsporidia evolution.</title>
        <authorList>
            <person name="Quandt C.A."/>
            <person name="Beaudet D."/>
            <person name="Corsaro D."/>
            <person name="Michel R."/>
            <person name="Corradi N."/>
            <person name="James T."/>
        </authorList>
    </citation>
    <scope>NUCLEOTIDE SEQUENCE [LARGE SCALE GENOMIC DNA]</scope>
    <source>
        <strain evidence="5 6">KSL3</strain>
    </source>
</reference>
<dbReference type="SUPFAM" id="SSF58038">
    <property type="entry name" value="SNARE fusion complex"/>
    <property type="match status" value="2"/>
</dbReference>
<dbReference type="Gene3D" id="1.20.5.110">
    <property type="match status" value="2"/>
</dbReference>